<dbReference type="Gene3D" id="1.10.20.10">
    <property type="entry name" value="Histone, subunit A"/>
    <property type="match status" value="1"/>
</dbReference>
<sequence>MRENTMSSFQNSLSTTANGLPGATSPNSTLLGANSGSVILNNGPSSSPMIMATTSSPIASRPLQSVQSQPEQIIVPVGNVISTGKISDSLTTRQPSTPSQASASGGTSQTPAGSDSKGVLDKTRLRDLVKEVDPLEQMDDDVEDVLLQVADDFIENVVASSCQLAKHRRSNTLEAKDVQLYLERCWNMQVPGFGAEEFRPYKKSITTEAHKQRLALIRKTLKKY</sequence>
<feature type="domain" description="Transcription initiation factor TFIID subunit 12" evidence="8">
    <location>
        <begin position="122"/>
        <end position="188"/>
    </location>
</feature>
<keyword evidence="5" id="KW-0804">Transcription</keyword>
<protein>
    <recommendedName>
        <fullName evidence="3">Transcription initiation factor TFIID subunit 12</fullName>
    </recommendedName>
</protein>
<dbReference type="AlphaFoldDB" id="A0A8S3ZKE8"/>
<reference evidence="9" key="1">
    <citation type="submission" date="2021-04" db="EMBL/GenBank/DDBJ databases">
        <authorList>
            <consortium name="Molecular Ecology Group"/>
        </authorList>
    </citation>
    <scope>NUCLEOTIDE SEQUENCE</scope>
</reference>
<feature type="region of interest" description="Disordered" evidence="7">
    <location>
        <begin position="88"/>
        <end position="121"/>
    </location>
</feature>
<evidence type="ECO:0000313" key="10">
    <source>
        <dbReference type="Proteomes" id="UP000678393"/>
    </source>
</evidence>
<feature type="region of interest" description="Disordered" evidence="7">
    <location>
        <begin position="1"/>
        <end position="29"/>
    </location>
</feature>
<comment type="subcellular location">
    <subcellularLocation>
        <location evidence="1">Nucleus</location>
    </subcellularLocation>
</comment>
<dbReference type="GO" id="GO:0003677">
    <property type="term" value="F:DNA binding"/>
    <property type="evidence" value="ECO:0007669"/>
    <property type="project" value="TreeGrafter"/>
</dbReference>
<comment type="similarity">
    <text evidence="2">Belongs to the TAF12 family.</text>
</comment>
<dbReference type="InterPro" id="IPR009072">
    <property type="entry name" value="Histone-fold"/>
</dbReference>
<dbReference type="GO" id="GO:0017025">
    <property type="term" value="F:TBP-class protein binding"/>
    <property type="evidence" value="ECO:0007669"/>
    <property type="project" value="TreeGrafter"/>
</dbReference>
<dbReference type="PANTHER" id="PTHR12264">
    <property type="entry name" value="TRANSCRIPTION INITIATION FACTOR TFIID SUBUNIT 12"/>
    <property type="match status" value="1"/>
</dbReference>
<dbReference type="GO" id="GO:0051123">
    <property type="term" value="P:RNA polymerase II preinitiation complex assembly"/>
    <property type="evidence" value="ECO:0007669"/>
    <property type="project" value="TreeGrafter"/>
</dbReference>
<proteinExistence type="inferred from homology"/>
<dbReference type="EMBL" id="CAJHNH020003770">
    <property type="protein sequence ID" value="CAG5129953.1"/>
    <property type="molecule type" value="Genomic_DNA"/>
</dbReference>
<dbReference type="CDD" id="cd07981">
    <property type="entry name" value="HFD_TAF12"/>
    <property type="match status" value="1"/>
</dbReference>
<evidence type="ECO:0000256" key="7">
    <source>
        <dbReference type="SAM" id="MobiDB-lite"/>
    </source>
</evidence>
<evidence type="ECO:0000256" key="1">
    <source>
        <dbReference type="ARBA" id="ARBA00004123"/>
    </source>
</evidence>
<feature type="compositionally biased region" description="Polar residues" evidence="7">
    <location>
        <begin position="88"/>
        <end position="113"/>
    </location>
</feature>
<keyword evidence="6" id="KW-0539">Nucleus</keyword>
<dbReference type="Proteomes" id="UP000678393">
    <property type="component" value="Unassembled WGS sequence"/>
</dbReference>
<keyword evidence="4" id="KW-0805">Transcription regulation</keyword>
<dbReference type="FunFam" id="1.10.20.10:FF:000011">
    <property type="entry name" value="Transcription initiation factor TFIID subunit 12"/>
    <property type="match status" value="1"/>
</dbReference>
<evidence type="ECO:0000256" key="5">
    <source>
        <dbReference type="ARBA" id="ARBA00023163"/>
    </source>
</evidence>
<dbReference type="InterPro" id="IPR003228">
    <property type="entry name" value="TFIID_TAF12_dom"/>
</dbReference>
<comment type="caution">
    <text evidence="9">The sequence shown here is derived from an EMBL/GenBank/DDBJ whole genome shotgun (WGS) entry which is preliminary data.</text>
</comment>
<dbReference type="PANTHER" id="PTHR12264:SF21">
    <property type="entry name" value="TRANSCRIPTION INITIATION FACTOR TFIID SUBUNIT 12"/>
    <property type="match status" value="1"/>
</dbReference>
<name>A0A8S3ZKE8_9EUPU</name>
<evidence type="ECO:0000259" key="8">
    <source>
        <dbReference type="Pfam" id="PF03847"/>
    </source>
</evidence>
<dbReference type="OrthoDB" id="2193432at2759"/>
<dbReference type="GO" id="GO:0005669">
    <property type="term" value="C:transcription factor TFIID complex"/>
    <property type="evidence" value="ECO:0007669"/>
    <property type="project" value="InterPro"/>
</dbReference>
<evidence type="ECO:0000256" key="6">
    <source>
        <dbReference type="ARBA" id="ARBA00023242"/>
    </source>
</evidence>
<keyword evidence="10" id="KW-1185">Reference proteome</keyword>
<accession>A0A8S3ZKE8</accession>
<dbReference type="InterPro" id="IPR037794">
    <property type="entry name" value="TAF12"/>
</dbReference>
<organism evidence="9 10">
    <name type="scientific">Candidula unifasciata</name>
    <dbReference type="NCBI Taxonomy" id="100452"/>
    <lineage>
        <taxon>Eukaryota</taxon>
        <taxon>Metazoa</taxon>
        <taxon>Spiralia</taxon>
        <taxon>Lophotrochozoa</taxon>
        <taxon>Mollusca</taxon>
        <taxon>Gastropoda</taxon>
        <taxon>Heterobranchia</taxon>
        <taxon>Euthyneura</taxon>
        <taxon>Panpulmonata</taxon>
        <taxon>Eupulmonata</taxon>
        <taxon>Stylommatophora</taxon>
        <taxon>Helicina</taxon>
        <taxon>Helicoidea</taxon>
        <taxon>Geomitridae</taxon>
        <taxon>Candidula</taxon>
    </lineage>
</organism>
<evidence type="ECO:0000313" key="9">
    <source>
        <dbReference type="EMBL" id="CAG5129953.1"/>
    </source>
</evidence>
<dbReference type="GO" id="GO:0046982">
    <property type="term" value="F:protein heterodimerization activity"/>
    <property type="evidence" value="ECO:0007669"/>
    <property type="project" value="InterPro"/>
</dbReference>
<evidence type="ECO:0000256" key="3">
    <source>
        <dbReference type="ARBA" id="ARBA00017484"/>
    </source>
</evidence>
<dbReference type="Pfam" id="PF03847">
    <property type="entry name" value="TFIID_20kDa"/>
    <property type="match status" value="1"/>
</dbReference>
<dbReference type="SUPFAM" id="SSF47113">
    <property type="entry name" value="Histone-fold"/>
    <property type="match status" value="1"/>
</dbReference>
<evidence type="ECO:0000256" key="2">
    <source>
        <dbReference type="ARBA" id="ARBA00007530"/>
    </source>
</evidence>
<evidence type="ECO:0000256" key="4">
    <source>
        <dbReference type="ARBA" id="ARBA00023015"/>
    </source>
</evidence>
<gene>
    <name evidence="9" type="ORF">CUNI_LOCUS15511</name>
</gene>
<dbReference type="GO" id="GO:0000124">
    <property type="term" value="C:SAGA complex"/>
    <property type="evidence" value="ECO:0007669"/>
    <property type="project" value="InterPro"/>
</dbReference>